<reference evidence="2 3" key="1">
    <citation type="submission" date="2012-08" db="EMBL/GenBank/DDBJ databases">
        <title>The Genome Sequence of Slackia piriformis YIT 12062.</title>
        <authorList>
            <consortium name="The Broad Institute Genome Sequencing Platform"/>
            <person name="Earl A."/>
            <person name="Ward D."/>
            <person name="Feldgarden M."/>
            <person name="Gevers D."/>
            <person name="Morotomi M."/>
            <person name="Walker B."/>
            <person name="Young S.K."/>
            <person name="Zeng Q."/>
            <person name="Gargeya S."/>
            <person name="Fitzgerald M."/>
            <person name="Haas B."/>
            <person name="Abouelleil A."/>
            <person name="Alvarado L."/>
            <person name="Arachchi H.M."/>
            <person name="Berlin A.M."/>
            <person name="Chapman S.B."/>
            <person name="Goldberg J."/>
            <person name="Griggs A."/>
            <person name="Gujja S."/>
            <person name="Hansen M."/>
            <person name="Howarth C."/>
            <person name="Imamovic A."/>
            <person name="Larimer J."/>
            <person name="McCowen C."/>
            <person name="Montmayeur A."/>
            <person name="Murphy C."/>
            <person name="Neiman D."/>
            <person name="Pearson M."/>
            <person name="Priest M."/>
            <person name="Roberts A."/>
            <person name="Saif S."/>
            <person name="Shea T."/>
            <person name="Sisk P."/>
            <person name="Sykes S."/>
            <person name="Wortman J."/>
            <person name="Nusbaum C."/>
            <person name="Birren B."/>
        </authorList>
    </citation>
    <scope>NUCLEOTIDE SEQUENCE [LARGE SCALE GENOMIC DNA]</scope>
    <source>
        <strain evidence="2 3">YIT 12062</strain>
    </source>
</reference>
<dbReference type="SUPFAM" id="SSF46785">
    <property type="entry name" value="Winged helix' DNA-binding domain"/>
    <property type="match status" value="1"/>
</dbReference>
<dbReference type="HOGENOM" id="CLU_107144_0_1_11"/>
<dbReference type="RefSeq" id="WP_009139015.1">
    <property type="nucleotide sequence ID" value="NZ_JH815198.1"/>
</dbReference>
<dbReference type="PANTHER" id="PTHR33221:SF5">
    <property type="entry name" value="HTH-TYPE TRANSCRIPTIONAL REGULATOR ISCR"/>
    <property type="match status" value="1"/>
</dbReference>
<dbReference type="PANTHER" id="PTHR33221">
    <property type="entry name" value="WINGED HELIX-TURN-HELIX TRANSCRIPTIONAL REGULATOR, RRF2 FAMILY"/>
    <property type="match status" value="1"/>
</dbReference>
<proteinExistence type="predicted"/>
<evidence type="ECO:0000313" key="2">
    <source>
        <dbReference type="EMBL" id="EJZ84083.1"/>
    </source>
</evidence>
<dbReference type="EMBL" id="ADMD01000006">
    <property type="protein sequence ID" value="EJZ84083.1"/>
    <property type="molecule type" value="Genomic_DNA"/>
</dbReference>
<dbReference type="PROSITE" id="PS01332">
    <property type="entry name" value="HTH_RRF2_1"/>
    <property type="match status" value="1"/>
</dbReference>
<dbReference type="Gene3D" id="1.10.10.10">
    <property type="entry name" value="Winged helix-like DNA-binding domain superfamily/Winged helix DNA-binding domain"/>
    <property type="match status" value="1"/>
</dbReference>
<name>K0YLJ2_9ACTN</name>
<sequence>MMISTKGRYAMRLMIDIADHEDGSPVSLKEVANREDMPVKYLEQLVRPLTRDGILRSVRGQRGGYLLARSASDISAGDILRCVEGSIAPVACLSQQTVCPRKDACTTFSFWQGLDAAIDSYVDSVALEQLRAPHAPSCKELRGLSERAGEAQSA</sequence>
<dbReference type="Proteomes" id="UP000006069">
    <property type="component" value="Unassembled WGS sequence"/>
</dbReference>
<dbReference type="PROSITE" id="PS51197">
    <property type="entry name" value="HTH_RRF2_2"/>
    <property type="match status" value="1"/>
</dbReference>
<dbReference type="Pfam" id="PF02082">
    <property type="entry name" value="Rrf2"/>
    <property type="match status" value="1"/>
</dbReference>
<dbReference type="InterPro" id="IPR000944">
    <property type="entry name" value="Tscrpt_reg_Rrf2"/>
</dbReference>
<dbReference type="InterPro" id="IPR030489">
    <property type="entry name" value="TR_Rrf2-type_CS"/>
</dbReference>
<dbReference type="NCBIfam" id="TIGR00738">
    <property type="entry name" value="rrf2_super"/>
    <property type="match status" value="1"/>
</dbReference>
<evidence type="ECO:0000313" key="3">
    <source>
        <dbReference type="Proteomes" id="UP000006069"/>
    </source>
</evidence>
<dbReference type="GO" id="GO:0005829">
    <property type="term" value="C:cytosol"/>
    <property type="evidence" value="ECO:0007669"/>
    <property type="project" value="TreeGrafter"/>
</dbReference>
<organism evidence="2 3">
    <name type="scientific">Slackia piriformis YIT 12062</name>
    <dbReference type="NCBI Taxonomy" id="742818"/>
    <lineage>
        <taxon>Bacteria</taxon>
        <taxon>Bacillati</taxon>
        <taxon>Actinomycetota</taxon>
        <taxon>Coriobacteriia</taxon>
        <taxon>Eggerthellales</taxon>
        <taxon>Eggerthellaceae</taxon>
        <taxon>Slackia</taxon>
    </lineage>
</organism>
<dbReference type="OrthoDB" id="9808360at2"/>
<dbReference type="eggNOG" id="COG1959">
    <property type="taxonomic scope" value="Bacteria"/>
</dbReference>
<dbReference type="InterPro" id="IPR036388">
    <property type="entry name" value="WH-like_DNA-bd_sf"/>
</dbReference>
<dbReference type="InParanoid" id="K0YLJ2"/>
<accession>K0YLJ2</accession>
<gene>
    <name evidence="2" type="ORF">HMPREF9451_00792</name>
</gene>
<dbReference type="PATRIC" id="fig|742818.3.peg.842"/>
<dbReference type="AlphaFoldDB" id="K0YLJ2"/>
<keyword evidence="3" id="KW-1185">Reference proteome</keyword>
<dbReference type="FunCoup" id="K0YLJ2">
    <property type="interactions" value="14"/>
</dbReference>
<evidence type="ECO:0000256" key="1">
    <source>
        <dbReference type="ARBA" id="ARBA00023125"/>
    </source>
</evidence>
<dbReference type="GO" id="GO:0003677">
    <property type="term" value="F:DNA binding"/>
    <property type="evidence" value="ECO:0007669"/>
    <property type="project" value="UniProtKB-KW"/>
</dbReference>
<protein>
    <submittedName>
        <fullName evidence="2">Rrf2 family protein</fullName>
    </submittedName>
</protein>
<keyword evidence="1" id="KW-0238">DNA-binding</keyword>
<dbReference type="InterPro" id="IPR036390">
    <property type="entry name" value="WH_DNA-bd_sf"/>
</dbReference>
<dbReference type="GO" id="GO:0003700">
    <property type="term" value="F:DNA-binding transcription factor activity"/>
    <property type="evidence" value="ECO:0007669"/>
    <property type="project" value="TreeGrafter"/>
</dbReference>
<comment type="caution">
    <text evidence="2">The sequence shown here is derived from an EMBL/GenBank/DDBJ whole genome shotgun (WGS) entry which is preliminary data.</text>
</comment>